<evidence type="ECO:0000313" key="3">
    <source>
        <dbReference type="EMBL" id="CAF1134202.1"/>
    </source>
</evidence>
<comment type="caution">
    <text evidence="3">The sequence shown here is derived from an EMBL/GenBank/DDBJ whole genome shotgun (WGS) entry which is preliminary data.</text>
</comment>
<dbReference type="Proteomes" id="UP000682733">
    <property type="component" value="Unassembled WGS sequence"/>
</dbReference>
<dbReference type="PANTHER" id="PTHR36845">
    <property type="entry name" value="HYDROLASE, PUTATIVE (AFU_ORTHOLOGUE AFUA_7G05090)-RELATED"/>
    <property type="match status" value="1"/>
</dbReference>
<evidence type="ECO:0008006" key="6">
    <source>
        <dbReference type="Google" id="ProtNLM"/>
    </source>
</evidence>
<accession>A0A8S2EF86</accession>
<dbReference type="Pfam" id="PF07470">
    <property type="entry name" value="Glyco_hydro_88"/>
    <property type="match status" value="1"/>
</dbReference>
<name>A0A8S2EF86_9BILA</name>
<dbReference type="InterPro" id="IPR008928">
    <property type="entry name" value="6-hairpin_glycosidase_sf"/>
</dbReference>
<proteinExistence type="inferred from homology"/>
<reference evidence="3" key="1">
    <citation type="submission" date="2021-02" db="EMBL/GenBank/DDBJ databases">
        <authorList>
            <person name="Nowell W R."/>
        </authorList>
    </citation>
    <scope>NUCLEOTIDE SEQUENCE</scope>
</reference>
<sequence length="396" mass="45045">MRYASDQYSVLYNEFVNSSGEFYPAYGHPLEAHWKSTTGTTGWTSGFFPGVLWNLFAYNNSSDGLRRAMDVTAPTAPFANKTDTHDVGFVIMSGYGNAYRLLRRDEYLNIMVTAARSLITRYSSTVRCIRSWNSQEGFLVIIDNMMNLELLFEVANLTNDQTFYDIAWSHANRTMYEHIRTDNSSYHVVEYNETDGSVIRKYTAQGYADWSTWARGQSWAVYGFTVAYRYTKHQPFLDKAIGAANYFLARLPSDTDLVPYWDFDTPYNSTLVYQPRDTSAAAIFASGLLELSQYAPTLDVRDRFWTRAKAIVDQLSSPTYLISGNKDYKLPALLANGTQGPYPKAVYDVALPYGDYYLTQAVIRLAESVPSGGSREDHHLNLLKLCFFLIVSYNFC</sequence>
<dbReference type="Gene3D" id="1.50.10.10">
    <property type="match status" value="1"/>
</dbReference>
<evidence type="ECO:0000256" key="2">
    <source>
        <dbReference type="ARBA" id="ARBA00038358"/>
    </source>
</evidence>
<dbReference type="EMBL" id="CAJNOK010011184">
    <property type="protein sequence ID" value="CAF1134202.1"/>
    <property type="molecule type" value="Genomic_DNA"/>
</dbReference>
<dbReference type="InterPro" id="IPR052369">
    <property type="entry name" value="UG_Glycosaminoglycan_Hydrolase"/>
</dbReference>
<dbReference type="PANTHER" id="PTHR36845:SF1">
    <property type="entry name" value="HYDROLASE, PUTATIVE (AFU_ORTHOLOGUE AFUA_7G05090)-RELATED"/>
    <property type="match status" value="1"/>
</dbReference>
<protein>
    <recommendedName>
        <fullName evidence="6">Glucuronyl hydrolase</fullName>
    </recommendedName>
</protein>
<gene>
    <name evidence="3" type="ORF">OVA965_LOCUS20804</name>
    <name evidence="4" type="ORF">TMI583_LOCUS21296</name>
</gene>
<keyword evidence="1" id="KW-0378">Hydrolase</keyword>
<comment type="similarity">
    <text evidence="2">Belongs to the glycosyl hydrolase 88 family.</text>
</comment>
<evidence type="ECO:0000256" key="1">
    <source>
        <dbReference type="ARBA" id="ARBA00022801"/>
    </source>
</evidence>
<dbReference type="InterPro" id="IPR010905">
    <property type="entry name" value="Glyco_hydro_88"/>
</dbReference>
<evidence type="ECO:0000313" key="4">
    <source>
        <dbReference type="EMBL" id="CAF3921108.1"/>
    </source>
</evidence>
<dbReference type="InterPro" id="IPR012341">
    <property type="entry name" value="6hp_glycosidase-like_sf"/>
</dbReference>
<dbReference type="GO" id="GO:0052757">
    <property type="term" value="F:chondroitin hydrolase activity"/>
    <property type="evidence" value="ECO:0007669"/>
    <property type="project" value="TreeGrafter"/>
</dbReference>
<evidence type="ECO:0000313" key="5">
    <source>
        <dbReference type="Proteomes" id="UP000677228"/>
    </source>
</evidence>
<dbReference type="AlphaFoldDB" id="A0A8S2EF86"/>
<dbReference type="GO" id="GO:0000272">
    <property type="term" value="P:polysaccharide catabolic process"/>
    <property type="evidence" value="ECO:0007669"/>
    <property type="project" value="TreeGrafter"/>
</dbReference>
<organism evidence="3 5">
    <name type="scientific">Didymodactylos carnosus</name>
    <dbReference type="NCBI Taxonomy" id="1234261"/>
    <lineage>
        <taxon>Eukaryota</taxon>
        <taxon>Metazoa</taxon>
        <taxon>Spiralia</taxon>
        <taxon>Gnathifera</taxon>
        <taxon>Rotifera</taxon>
        <taxon>Eurotatoria</taxon>
        <taxon>Bdelloidea</taxon>
        <taxon>Philodinida</taxon>
        <taxon>Philodinidae</taxon>
        <taxon>Didymodactylos</taxon>
    </lineage>
</organism>
<dbReference type="Proteomes" id="UP000677228">
    <property type="component" value="Unassembled WGS sequence"/>
</dbReference>
<dbReference type="SUPFAM" id="SSF48208">
    <property type="entry name" value="Six-hairpin glycosidases"/>
    <property type="match status" value="1"/>
</dbReference>
<dbReference type="EMBL" id="CAJOBA010023277">
    <property type="protein sequence ID" value="CAF3921108.1"/>
    <property type="molecule type" value="Genomic_DNA"/>
</dbReference>